<evidence type="ECO:0000256" key="6">
    <source>
        <dbReference type="ARBA" id="ARBA00023002"/>
    </source>
</evidence>
<protein>
    <submittedName>
        <fullName evidence="12">Dyp-type peroxidase family</fullName>
    </submittedName>
</protein>
<keyword evidence="2 12" id="KW-0575">Peroxidase</keyword>
<name>A0A4R2JIK1_9PSEU</name>
<comment type="cofactor">
    <cofactor evidence="1">
        <name>heme b</name>
        <dbReference type="ChEBI" id="CHEBI:60344"/>
    </cofactor>
</comment>
<evidence type="ECO:0000256" key="8">
    <source>
        <dbReference type="ARBA" id="ARBA00025737"/>
    </source>
</evidence>
<dbReference type="InterPro" id="IPR049509">
    <property type="entry name" value="DyP_N"/>
</dbReference>
<proteinExistence type="inferred from homology"/>
<dbReference type="InterPro" id="IPR006314">
    <property type="entry name" value="Dyp_peroxidase"/>
</dbReference>
<dbReference type="GO" id="GO:0004601">
    <property type="term" value="F:peroxidase activity"/>
    <property type="evidence" value="ECO:0007669"/>
    <property type="project" value="UniProtKB-KW"/>
</dbReference>
<evidence type="ECO:0000313" key="12">
    <source>
        <dbReference type="EMBL" id="TCO58587.1"/>
    </source>
</evidence>
<dbReference type="AlphaFoldDB" id="A0A4R2JIK1"/>
<evidence type="ECO:0000256" key="9">
    <source>
        <dbReference type="SAM" id="MobiDB-lite"/>
    </source>
</evidence>
<dbReference type="GO" id="GO:0046872">
    <property type="term" value="F:metal ion binding"/>
    <property type="evidence" value="ECO:0007669"/>
    <property type="project" value="UniProtKB-KW"/>
</dbReference>
<reference evidence="12 13" key="1">
    <citation type="submission" date="2019-03" db="EMBL/GenBank/DDBJ databases">
        <title>Genomic Encyclopedia of Type Strains, Phase IV (KMG-IV): sequencing the most valuable type-strain genomes for metagenomic binning, comparative biology and taxonomic classification.</title>
        <authorList>
            <person name="Goeker M."/>
        </authorList>
    </citation>
    <scope>NUCLEOTIDE SEQUENCE [LARGE SCALE GENOMIC DNA]</scope>
    <source>
        <strain evidence="12 13">DSM 45934</strain>
    </source>
</reference>
<dbReference type="SUPFAM" id="SSF54909">
    <property type="entry name" value="Dimeric alpha+beta barrel"/>
    <property type="match status" value="1"/>
</dbReference>
<feature type="compositionally biased region" description="Basic and acidic residues" evidence="9">
    <location>
        <begin position="216"/>
        <end position="226"/>
    </location>
</feature>
<keyword evidence="4" id="KW-0479">Metal-binding</keyword>
<dbReference type="Proteomes" id="UP000295680">
    <property type="component" value="Unassembled WGS sequence"/>
</dbReference>
<feature type="domain" description="Dyp-type peroxidase C-terminal" evidence="10">
    <location>
        <begin position="257"/>
        <end position="427"/>
    </location>
</feature>
<comment type="caution">
    <text evidence="12">The sequence shown here is derived from an EMBL/GenBank/DDBJ whole genome shotgun (WGS) entry which is preliminary data.</text>
</comment>
<evidence type="ECO:0000259" key="10">
    <source>
        <dbReference type="Pfam" id="PF20628"/>
    </source>
</evidence>
<feature type="region of interest" description="Disordered" evidence="9">
    <location>
        <begin position="200"/>
        <end position="233"/>
    </location>
</feature>
<keyword evidence="3" id="KW-0349">Heme</keyword>
<evidence type="ECO:0000256" key="1">
    <source>
        <dbReference type="ARBA" id="ARBA00001970"/>
    </source>
</evidence>
<keyword evidence="13" id="KW-1185">Reference proteome</keyword>
<dbReference type="PANTHER" id="PTHR30521">
    <property type="entry name" value="DEFERROCHELATASE/PEROXIDASE"/>
    <property type="match status" value="1"/>
</dbReference>
<dbReference type="RefSeq" id="WP_132119432.1">
    <property type="nucleotide sequence ID" value="NZ_SLWS01000005.1"/>
</dbReference>
<evidence type="ECO:0000256" key="5">
    <source>
        <dbReference type="ARBA" id="ARBA00022729"/>
    </source>
</evidence>
<feature type="domain" description="DyP dimeric alpha+beta barrel" evidence="11">
    <location>
        <begin position="20"/>
        <end position="175"/>
    </location>
</feature>
<evidence type="ECO:0000256" key="3">
    <source>
        <dbReference type="ARBA" id="ARBA00022617"/>
    </source>
</evidence>
<evidence type="ECO:0000313" key="13">
    <source>
        <dbReference type="Proteomes" id="UP000295680"/>
    </source>
</evidence>
<gene>
    <name evidence="12" type="ORF">EV192_105658</name>
</gene>
<dbReference type="NCBIfam" id="TIGR01413">
    <property type="entry name" value="Dyp_perox_fam"/>
    <property type="match status" value="1"/>
</dbReference>
<dbReference type="GO" id="GO:0005829">
    <property type="term" value="C:cytosol"/>
    <property type="evidence" value="ECO:0007669"/>
    <property type="project" value="TreeGrafter"/>
</dbReference>
<sequence>MSDDVSDAAARNLPLRHSDEIQGDVLAGFRKDHETVVLLRFPDDPAPVRQWLARLIPQLATTRQVAAFNNDFSAARRNLAGTDPVGLRATWVNLSLTYSGLKFLMGTEPFPDQTQDGVKAFVLGASARADINGDGGESAPERWLFGRADQPVHAVLTVASDSRELLEVRASELRVAAAHGGLTVVFEQVGATLPGDRKGHEHFGFKDGISNPGVADFDRPDPDHPEQVAGKPGTRIVPAGEFVVGLPLLQRPDPGLPEWAKNGSFQVVRRLAQDVPAWWAQVAAARRTLDQAGVELPVGSGAEWVAARAVGRWRSGASVAHNPNAEPPTKPGAPDDNLISYADDKEGHTTPVFAHIRKTNPRDHFGPDHKVADTRRIIRRGIPYGQPFDPAAGPGHGPDADRGLVFVAYMSDLAFQFEFLQSAWINNTGFPPPGQNGKDPVIGQDSDVNLKLDTVPDGKPLHFAQFVRTEGTIYAFAPAISTLRDLAQRRP</sequence>
<dbReference type="InterPro" id="IPR048328">
    <property type="entry name" value="Dyp_perox_C"/>
</dbReference>
<dbReference type="PROSITE" id="PS51404">
    <property type="entry name" value="DYP_PEROXIDASE"/>
    <property type="match status" value="1"/>
</dbReference>
<evidence type="ECO:0000259" key="11">
    <source>
        <dbReference type="Pfam" id="PF21105"/>
    </source>
</evidence>
<dbReference type="InterPro" id="IPR011008">
    <property type="entry name" value="Dimeric_a/b-barrel"/>
</dbReference>
<evidence type="ECO:0000256" key="2">
    <source>
        <dbReference type="ARBA" id="ARBA00022559"/>
    </source>
</evidence>
<dbReference type="Pfam" id="PF20628">
    <property type="entry name" value="Dyp_perox_C"/>
    <property type="match status" value="1"/>
</dbReference>
<evidence type="ECO:0000256" key="7">
    <source>
        <dbReference type="ARBA" id="ARBA00023004"/>
    </source>
</evidence>
<organism evidence="12 13">
    <name type="scientific">Actinocrispum wychmicini</name>
    <dbReference type="NCBI Taxonomy" id="1213861"/>
    <lineage>
        <taxon>Bacteria</taxon>
        <taxon>Bacillati</taxon>
        <taxon>Actinomycetota</taxon>
        <taxon>Actinomycetes</taxon>
        <taxon>Pseudonocardiales</taxon>
        <taxon>Pseudonocardiaceae</taxon>
        <taxon>Actinocrispum</taxon>
    </lineage>
</organism>
<dbReference type="OrthoDB" id="236246at2"/>
<comment type="similarity">
    <text evidence="8">Belongs to the DyP-type peroxidase family.</text>
</comment>
<keyword evidence="6" id="KW-0560">Oxidoreductase</keyword>
<keyword evidence="7" id="KW-0408">Iron</keyword>
<dbReference type="PANTHER" id="PTHR30521:SF4">
    <property type="entry name" value="DEFERROCHELATASE"/>
    <property type="match status" value="1"/>
</dbReference>
<keyword evidence="5" id="KW-0732">Signal</keyword>
<evidence type="ECO:0000256" key="4">
    <source>
        <dbReference type="ARBA" id="ARBA00022723"/>
    </source>
</evidence>
<dbReference type="EMBL" id="SLWS01000005">
    <property type="protein sequence ID" value="TCO58587.1"/>
    <property type="molecule type" value="Genomic_DNA"/>
</dbReference>
<accession>A0A4R2JIK1</accession>
<dbReference type="Pfam" id="PF21105">
    <property type="entry name" value="DyP_N"/>
    <property type="match status" value="1"/>
</dbReference>
<dbReference type="GO" id="GO:0020037">
    <property type="term" value="F:heme binding"/>
    <property type="evidence" value="ECO:0007669"/>
    <property type="project" value="InterPro"/>
</dbReference>